<reference evidence="3" key="1">
    <citation type="journal article" date="2019" name="Int. J. Syst. Evol. Microbiol.">
        <title>The Global Catalogue of Microorganisms (GCM) 10K type strain sequencing project: providing services to taxonomists for standard genome sequencing and annotation.</title>
        <authorList>
            <consortium name="The Broad Institute Genomics Platform"/>
            <consortium name="The Broad Institute Genome Sequencing Center for Infectious Disease"/>
            <person name="Wu L."/>
            <person name="Ma J."/>
        </authorList>
    </citation>
    <scope>NUCLEOTIDE SEQUENCE [LARGE SCALE GENOMIC DNA]</scope>
    <source>
        <strain evidence="3">KCTC 52277</strain>
    </source>
</reference>
<dbReference type="Gene3D" id="3.40.30.10">
    <property type="entry name" value="Glutaredoxin"/>
    <property type="match status" value="1"/>
</dbReference>
<feature type="domain" description="Thioredoxin-like fold" evidence="1">
    <location>
        <begin position="10"/>
        <end position="188"/>
    </location>
</feature>
<dbReference type="InterPro" id="IPR036249">
    <property type="entry name" value="Thioredoxin-like_sf"/>
</dbReference>
<protein>
    <submittedName>
        <fullName evidence="2">DsbA family protein</fullName>
    </submittedName>
</protein>
<name>A0ABV7GEK7_9GAMM</name>
<dbReference type="Pfam" id="PF13462">
    <property type="entry name" value="Thioredoxin_4"/>
    <property type="match status" value="1"/>
</dbReference>
<evidence type="ECO:0000313" key="2">
    <source>
        <dbReference type="EMBL" id="MFC3139168.1"/>
    </source>
</evidence>
<comment type="caution">
    <text evidence="2">The sequence shown here is derived from an EMBL/GenBank/DDBJ whole genome shotgun (WGS) entry which is preliminary data.</text>
</comment>
<dbReference type="PANTHER" id="PTHR33875:SF2">
    <property type="entry name" value="ACR183CP"/>
    <property type="match status" value="1"/>
</dbReference>
<dbReference type="RefSeq" id="WP_248936756.1">
    <property type="nucleotide sequence ID" value="NZ_JAKILF010000006.1"/>
</dbReference>
<dbReference type="SUPFAM" id="SSF52833">
    <property type="entry name" value="Thioredoxin-like"/>
    <property type="match status" value="1"/>
</dbReference>
<evidence type="ECO:0000313" key="3">
    <source>
        <dbReference type="Proteomes" id="UP001595621"/>
    </source>
</evidence>
<organism evidence="2 3">
    <name type="scientific">Shewanella submarina</name>
    <dbReference type="NCBI Taxonomy" id="2016376"/>
    <lineage>
        <taxon>Bacteria</taxon>
        <taxon>Pseudomonadati</taxon>
        <taxon>Pseudomonadota</taxon>
        <taxon>Gammaproteobacteria</taxon>
        <taxon>Alteromonadales</taxon>
        <taxon>Shewanellaceae</taxon>
        <taxon>Shewanella</taxon>
    </lineage>
</organism>
<evidence type="ECO:0000259" key="1">
    <source>
        <dbReference type="Pfam" id="PF13462"/>
    </source>
</evidence>
<dbReference type="EMBL" id="JBHRTD010000015">
    <property type="protein sequence ID" value="MFC3139168.1"/>
    <property type="molecule type" value="Genomic_DNA"/>
</dbReference>
<gene>
    <name evidence="2" type="ORF">ACFOE0_13355</name>
</gene>
<dbReference type="PANTHER" id="PTHR33875">
    <property type="entry name" value="OS09G0542200 PROTEIN"/>
    <property type="match status" value="1"/>
</dbReference>
<proteinExistence type="predicted"/>
<dbReference type="InterPro" id="IPR012336">
    <property type="entry name" value="Thioredoxin-like_fold"/>
</dbReference>
<accession>A0ABV7GEK7</accession>
<keyword evidence="3" id="KW-1185">Reference proteome</keyword>
<dbReference type="Proteomes" id="UP001595621">
    <property type="component" value="Unassembled WGS sequence"/>
</dbReference>
<sequence length="190" mass="21355">MAIPIPQRPSGVLLGDPSAQVTLDVFVDLQCPHSKKLWPTLMEVMNAYKGKSLGLKTHLITLSNHRQAWDMTLGLLAFADGNGDRFYQFATHLYAHQELFYNGQFRHKTQEDLIRLIAEQACSLEDINKAQFISRMADDDIYIAGRTPIRYAATRAVWATPTIFINNADDVPVNHSSSLAEWQAVLDALI</sequence>